<accession>A0AAN5I909</accession>
<comment type="caution">
    <text evidence="2">The sequence shown here is derived from an EMBL/GenBank/DDBJ whole genome shotgun (WGS) entry which is preliminary data.</text>
</comment>
<evidence type="ECO:0000313" key="2">
    <source>
        <dbReference type="EMBL" id="GMR55934.1"/>
    </source>
</evidence>
<sequence length="113" mass="12764">MILQKRTIFYSHPEGYQERSGRPSDPEPLPIDGIHERNETESIESDSQAVHCHSDLLLVEIRRERRNLISGGEVGEDAVLRSHLLCDLNCLAHSRVLLAVGFFLKSILESCLV</sequence>
<protein>
    <submittedName>
        <fullName evidence="2">Uncharacterized protein</fullName>
    </submittedName>
</protein>
<dbReference type="EMBL" id="BTRK01000005">
    <property type="protein sequence ID" value="GMR55934.1"/>
    <property type="molecule type" value="Genomic_DNA"/>
</dbReference>
<gene>
    <name evidence="2" type="ORF">PMAYCL1PPCAC_26129</name>
</gene>
<organism evidence="2 3">
    <name type="scientific">Pristionchus mayeri</name>
    <dbReference type="NCBI Taxonomy" id="1317129"/>
    <lineage>
        <taxon>Eukaryota</taxon>
        <taxon>Metazoa</taxon>
        <taxon>Ecdysozoa</taxon>
        <taxon>Nematoda</taxon>
        <taxon>Chromadorea</taxon>
        <taxon>Rhabditida</taxon>
        <taxon>Rhabditina</taxon>
        <taxon>Diplogasteromorpha</taxon>
        <taxon>Diplogasteroidea</taxon>
        <taxon>Neodiplogasteridae</taxon>
        <taxon>Pristionchus</taxon>
    </lineage>
</organism>
<feature type="compositionally biased region" description="Basic and acidic residues" evidence="1">
    <location>
        <begin position="15"/>
        <end position="25"/>
    </location>
</feature>
<dbReference type="AlphaFoldDB" id="A0AAN5I909"/>
<keyword evidence="3" id="KW-1185">Reference proteome</keyword>
<evidence type="ECO:0000313" key="3">
    <source>
        <dbReference type="Proteomes" id="UP001328107"/>
    </source>
</evidence>
<proteinExistence type="predicted"/>
<reference evidence="3" key="1">
    <citation type="submission" date="2022-10" db="EMBL/GenBank/DDBJ databases">
        <title>Genome assembly of Pristionchus species.</title>
        <authorList>
            <person name="Yoshida K."/>
            <person name="Sommer R.J."/>
        </authorList>
    </citation>
    <scope>NUCLEOTIDE SEQUENCE [LARGE SCALE GENOMIC DNA]</scope>
    <source>
        <strain evidence="3">RS5460</strain>
    </source>
</reference>
<name>A0AAN5I909_9BILA</name>
<evidence type="ECO:0000256" key="1">
    <source>
        <dbReference type="SAM" id="MobiDB-lite"/>
    </source>
</evidence>
<dbReference type="Proteomes" id="UP001328107">
    <property type="component" value="Unassembled WGS sequence"/>
</dbReference>
<feature type="non-terminal residue" evidence="2">
    <location>
        <position position="113"/>
    </location>
</feature>
<feature type="region of interest" description="Disordered" evidence="1">
    <location>
        <begin position="1"/>
        <end position="48"/>
    </location>
</feature>